<proteinExistence type="predicted"/>
<evidence type="ECO:0000313" key="2">
    <source>
        <dbReference type="Proteomes" id="UP000074850"/>
    </source>
</evidence>
<evidence type="ECO:0000313" key="1">
    <source>
        <dbReference type="EMBL" id="CYV31681.1"/>
    </source>
</evidence>
<gene>
    <name evidence="1" type="ORF">ERS132426_01094</name>
</gene>
<dbReference type="Proteomes" id="UP000074850">
    <property type="component" value="Unassembled WGS sequence"/>
</dbReference>
<protein>
    <submittedName>
        <fullName evidence="1">Uncharacterized protein</fullName>
    </submittedName>
</protein>
<accession>A0A0Z8IA25</accession>
<dbReference type="EMBL" id="FIHM01000019">
    <property type="protein sequence ID" value="CYV31681.1"/>
    <property type="molecule type" value="Genomic_DNA"/>
</dbReference>
<sequence length="34" mass="3845">MITVTQSGQVLADYEAPHYDTMFVKNKQVTQTIS</sequence>
<dbReference type="AlphaFoldDB" id="A0A0Z8IA25"/>
<reference evidence="1 2" key="1">
    <citation type="submission" date="2016-02" db="EMBL/GenBank/DDBJ databases">
        <authorList>
            <consortium name="Pathogen Informatics"/>
        </authorList>
    </citation>
    <scope>NUCLEOTIDE SEQUENCE [LARGE SCALE GENOMIC DNA]</scope>
    <source>
        <strain evidence="1 2">LSS64</strain>
    </source>
</reference>
<name>A0A0Z8IA25_STRSU</name>
<organism evidence="1 2">
    <name type="scientific">Streptococcus suis</name>
    <dbReference type="NCBI Taxonomy" id="1307"/>
    <lineage>
        <taxon>Bacteria</taxon>
        <taxon>Bacillati</taxon>
        <taxon>Bacillota</taxon>
        <taxon>Bacilli</taxon>
        <taxon>Lactobacillales</taxon>
        <taxon>Streptococcaceae</taxon>
        <taxon>Streptococcus</taxon>
    </lineage>
</organism>